<evidence type="ECO:0000256" key="10">
    <source>
        <dbReference type="ARBA" id="ARBA00023277"/>
    </source>
</evidence>
<dbReference type="PIRSF" id="PIRSF000808">
    <property type="entry name" value="GalT"/>
    <property type="match status" value="1"/>
</dbReference>
<keyword evidence="16" id="KW-1185">Reference proteome</keyword>
<accession>A0AAN8IVK4</accession>
<keyword evidence="5 12" id="KW-0808">Transferase</keyword>
<reference evidence="15 16" key="1">
    <citation type="submission" date="2019-10" db="EMBL/GenBank/DDBJ databases">
        <title>Assembly and Annotation for the nematode Trichostrongylus colubriformis.</title>
        <authorList>
            <person name="Martin J."/>
        </authorList>
    </citation>
    <scope>NUCLEOTIDE SEQUENCE [LARGE SCALE GENOMIC DNA]</scope>
    <source>
        <strain evidence="15">G859</strain>
        <tissue evidence="15">Whole worm</tissue>
    </source>
</reference>
<gene>
    <name evidence="15" type="ORF">GCK32_013674</name>
</gene>
<organism evidence="15 16">
    <name type="scientific">Trichostrongylus colubriformis</name>
    <name type="common">Black scour worm</name>
    <dbReference type="NCBI Taxonomy" id="6319"/>
    <lineage>
        <taxon>Eukaryota</taxon>
        <taxon>Metazoa</taxon>
        <taxon>Ecdysozoa</taxon>
        <taxon>Nematoda</taxon>
        <taxon>Chromadorea</taxon>
        <taxon>Rhabditida</taxon>
        <taxon>Rhabditina</taxon>
        <taxon>Rhabditomorpha</taxon>
        <taxon>Strongyloidea</taxon>
        <taxon>Trichostrongylidae</taxon>
        <taxon>Trichostrongylus</taxon>
    </lineage>
</organism>
<evidence type="ECO:0000256" key="8">
    <source>
        <dbReference type="ARBA" id="ARBA00022833"/>
    </source>
</evidence>
<feature type="domain" description="Galactose-1-phosphate uridyl transferase C-terminal" evidence="14">
    <location>
        <begin position="185"/>
        <end position="344"/>
    </location>
</feature>
<evidence type="ECO:0000313" key="16">
    <source>
        <dbReference type="Proteomes" id="UP001331761"/>
    </source>
</evidence>
<dbReference type="InterPro" id="IPR005850">
    <property type="entry name" value="GalP_Utransf_C"/>
</dbReference>
<dbReference type="GO" id="GO:0008108">
    <property type="term" value="F:UDP-glucose:hexose-1-phosphate uridylyltransferase activity"/>
    <property type="evidence" value="ECO:0007669"/>
    <property type="project" value="UniProtKB-EC"/>
</dbReference>
<evidence type="ECO:0000256" key="1">
    <source>
        <dbReference type="ARBA" id="ARBA00001107"/>
    </source>
</evidence>
<evidence type="ECO:0000256" key="6">
    <source>
        <dbReference type="ARBA" id="ARBA00022695"/>
    </source>
</evidence>
<dbReference type="GO" id="GO:0008270">
    <property type="term" value="F:zinc ion binding"/>
    <property type="evidence" value="ECO:0007669"/>
    <property type="project" value="InterPro"/>
</dbReference>
<evidence type="ECO:0000256" key="7">
    <source>
        <dbReference type="ARBA" id="ARBA00022723"/>
    </source>
</evidence>
<keyword evidence="7 12" id="KW-0479">Metal-binding</keyword>
<dbReference type="InterPro" id="IPR036265">
    <property type="entry name" value="HIT-like_sf"/>
</dbReference>
<keyword evidence="9 12" id="KW-0299">Galactose metabolism</keyword>
<dbReference type="PROSITE" id="PS00117">
    <property type="entry name" value="GAL_P_UDP_TRANSF_I"/>
    <property type="match status" value="1"/>
</dbReference>
<name>A0AAN8IVK4_TRICO</name>
<dbReference type="AlphaFoldDB" id="A0AAN8IVK4"/>
<comment type="cofactor">
    <cofactor evidence="2">
        <name>Zn(2+)</name>
        <dbReference type="ChEBI" id="CHEBI:29105"/>
    </cofactor>
</comment>
<dbReference type="EMBL" id="WIXE01023583">
    <property type="protein sequence ID" value="KAK5966349.1"/>
    <property type="molecule type" value="Genomic_DNA"/>
</dbReference>
<dbReference type="InterPro" id="IPR001937">
    <property type="entry name" value="GalP_UDPtransf1"/>
</dbReference>
<evidence type="ECO:0000256" key="4">
    <source>
        <dbReference type="ARBA" id="ARBA00010951"/>
    </source>
</evidence>
<dbReference type="GO" id="GO:0005737">
    <property type="term" value="C:cytoplasm"/>
    <property type="evidence" value="ECO:0007669"/>
    <property type="project" value="TreeGrafter"/>
</dbReference>
<dbReference type="InterPro" id="IPR019779">
    <property type="entry name" value="GalP_UDPtransf1_His-AS"/>
</dbReference>
<dbReference type="EC" id="2.7.7.12" evidence="12"/>
<feature type="domain" description="Galactose-1-phosphate uridyl transferase N-terminal" evidence="13">
    <location>
        <begin position="4"/>
        <end position="177"/>
    </location>
</feature>
<keyword evidence="6 12" id="KW-0548">Nucleotidyltransferase</keyword>
<keyword evidence="8" id="KW-0862">Zinc</keyword>
<evidence type="ECO:0000256" key="5">
    <source>
        <dbReference type="ARBA" id="ARBA00022679"/>
    </source>
</evidence>
<dbReference type="Proteomes" id="UP001331761">
    <property type="component" value="Unassembled WGS sequence"/>
</dbReference>
<dbReference type="Pfam" id="PF02744">
    <property type="entry name" value="GalP_UDP_tr_C"/>
    <property type="match status" value="1"/>
</dbReference>
<comment type="catalytic activity">
    <reaction evidence="1 12">
        <text>alpha-D-galactose 1-phosphate + UDP-alpha-D-glucose = alpha-D-glucose 1-phosphate + UDP-alpha-D-galactose</text>
        <dbReference type="Rhea" id="RHEA:13989"/>
        <dbReference type="ChEBI" id="CHEBI:58336"/>
        <dbReference type="ChEBI" id="CHEBI:58601"/>
        <dbReference type="ChEBI" id="CHEBI:58885"/>
        <dbReference type="ChEBI" id="CHEBI:66914"/>
        <dbReference type="EC" id="2.7.7.12"/>
    </reaction>
</comment>
<dbReference type="NCBIfam" id="TIGR00209">
    <property type="entry name" value="galT_1"/>
    <property type="match status" value="1"/>
</dbReference>
<evidence type="ECO:0000256" key="2">
    <source>
        <dbReference type="ARBA" id="ARBA00001947"/>
    </source>
</evidence>
<evidence type="ECO:0000256" key="3">
    <source>
        <dbReference type="ARBA" id="ARBA00004947"/>
    </source>
</evidence>
<evidence type="ECO:0000256" key="12">
    <source>
        <dbReference type="RuleBase" id="RU000506"/>
    </source>
</evidence>
<dbReference type="InterPro" id="IPR005849">
    <property type="entry name" value="GalP_Utransf_N"/>
</dbReference>
<dbReference type="Gene3D" id="3.30.428.10">
    <property type="entry name" value="HIT-like"/>
    <property type="match status" value="2"/>
</dbReference>
<dbReference type="SUPFAM" id="SSF54197">
    <property type="entry name" value="HIT-like"/>
    <property type="match status" value="2"/>
</dbReference>
<evidence type="ECO:0000259" key="14">
    <source>
        <dbReference type="Pfam" id="PF02744"/>
    </source>
</evidence>
<feature type="active site" description="Tele-UMP-histidine intermediate" evidence="11">
    <location>
        <position position="167"/>
    </location>
</feature>
<sequence>MSQKNNHRRYNPLLDEWVIVAGNRVSRPWQGAHTDLPSFTTSTGINSLAPGGKRANNVVTPYYTSTFVFDNDFPSFTDFPKVSNESEKDHTPEEEELFRQMEIRGVCRVICYHPDTKQSIATMSLEEVTQVVKTWIEQFQELKEKYLWIQIFENRGAAVGCSNAHPHGQLWAGNFLPNYPSRKDKCQRDYYVRHGRPLLADVLKREQMDANERVVLQNQHWTVFVPYWAVWPYETMLLPNRHVLRLDDLNEEEQVALAGILQRLIIKYDNIFECPFPFSMGWLGAPTGPLLGDDNQCWYLHASFHPPLLRSATVPKYIAGYEMFSEPQRDITPEAAADALFKLMEFF</sequence>
<dbReference type="GO" id="GO:0033499">
    <property type="term" value="P:galactose catabolic process via UDP-galactose, Leloir pathway"/>
    <property type="evidence" value="ECO:0007669"/>
    <property type="project" value="TreeGrafter"/>
</dbReference>
<keyword evidence="10 12" id="KW-0119">Carbohydrate metabolism</keyword>
<evidence type="ECO:0000313" key="15">
    <source>
        <dbReference type="EMBL" id="KAK5966349.1"/>
    </source>
</evidence>
<dbReference type="PANTHER" id="PTHR11943:SF1">
    <property type="entry name" value="GALACTOSE-1-PHOSPHATE URIDYLYLTRANSFERASE"/>
    <property type="match status" value="1"/>
</dbReference>
<dbReference type="FunFam" id="3.30.428.10:FF:000001">
    <property type="entry name" value="Galactose-1-phosphate uridylyltransferase"/>
    <property type="match status" value="1"/>
</dbReference>
<comment type="pathway">
    <text evidence="3 12">Carbohydrate metabolism; galactose metabolism.</text>
</comment>
<evidence type="ECO:0000256" key="9">
    <source>
        <dbReference type="ARBA" id="ARBA00023144"/>
    </source>
</evidence>
<dbReference type="CDD" id="cd00608">
    <property type="entry name" value="GalT"/>
    <property type="match status" value="1"/>
</dbReference>
<comment type="caution">
    <text evidence="15">The sequence shown here is derived from an EMBL/GenBank/DDBJ whole genome shotgun (WGS) entry which is preliminary data.</text>
</comment>
<protein>
    <recommendedName>
        <fullName evidence="12">Galactose-1-phosphate uridylyltransferase</fullName>
        <ecNumber evidence="12">2.7.7.12</ecNumber>
    </recommendedName>
</protein>
<dbReference type="PANTHER" id="PTHR11943">
    <property type="entry name" value="GALACTOSE-1-PHOSPHATE URIDYLYLTRANSFERASE"/>
    <property type="match status" value="1"/>
</dbReference>
<proteinExistence type="inferred from homology"/>
<dbReference type="Pfam" id="PF01087">
    <property type="entry name" value="GalP_UDP_transf"/>
    <property type="match status" value="1"/>
</dbReference>
<comment type="similarity">
    <text evidence="4 12">Belongs to the galactose-1-phosphate uridylyltransferase type 1 family.</text>
</comment>
<evidence type="ECO:0000259" key="13">
    <source>
        <dbReference type="Pfam" id="PF01087"/>
    </source>
</evidence>
<evidence type="ECO:0000256" key="11">
    <source>
        <dbReference type="PIRSR" id="PIRSR000808-1"/>
    </source>
</evidence>